<dbReference type="AlphaFoldDB" id="A0A1I2M118"/>
<dbReference type="GO" id="GO:0046872">
    <property type="term" value="F:metal ion binding"/>
    <property type="evidence" value="ECO:0007669"/>
    <property type="project" value="InterPro"/>
</dbReference>
<dbReference type="PANTHER" id="PTHR33677:SF3">
    <property type="entry name" value="COPPER-SENSING TRANSCRIPTIONAL REPRESSOR RICR"/>
    <property type="match status" value="1"/>
</dbReference>
<gene>
    <name evidence="1" type="ORF">SAMN04488025_106145</name>
</gene>
<keyword evidence="1" id="KW-0238">DNA-binding</keyword>
<dbReference type="CDD" id="cd10148">
    <property type="entry name" value="CsoR-like_DUF156"/>
    <property type="match status" value="1"/>
</dbReference>
<dbReference type="PANTHER" id="PTHR33677">
    <property type="entry name" value="TRANSCRIPTIONAL REPRESSOR FRMR-RELATED"/>
    <property type="match status" value="1"/>
</dbReference>
<dbReference type="GO" id="GO:0045892">
    <property type="term" value="P:negative regulation of DNA-templated transcription"/>
    <property type="evidence" value="ECO:0007669"/>
    <property type="project" value="UniProtKB-ARBA"/>
</dbReference>
<protein>
    <submittedName>
        <fullName evidence="1">DNA-binding transcriptional regulator, FrmR family</fullName>
    </submittedName>
</protein>
<keyword evidence="2" id="KW-1185">Reference proteome</keyword>
<dbReference type="GO" id="GO:0003677">
    <property type="term" value="F:DNA binding"/>
    <property type="evidence" value="ECO:0007669"/>
    <property type="project" value="UniProtKB-KW"/>
</dbReference>
<evidence type="ECO:0000313" key="2">
    <source>
        <dbReference type="Proteomes" id="UP000198661"/>
    </source>
</evidence>
<dbReference type="STRING" id="201973.SAMN04488025_106145"/>
<dbReference type="RefSeq" id="WP_092036630.1">
    <property type="nucleotide sequence ID" value="NZ_FOOK01000006.1"/>
</dbReference>
<dbReference type="OrthoDB" id="9811244at2"/>
<dbReference type="Pfam" id="PF02583">
    <property type="entry name" value="Trns_repr_metal"/>
    <property type="match status" value="1"/>
</dbReference>
<name>A0A1I2M118_9BACL</name>
<organism evidence="1 2">
    <name type="scientific">Planifilum fulgidum</name>
    <dbReference type="NCBI Taxonomy" id="201973"/>
    <lineage>
        <taxon>Bacteria</taxon>
        <taxon>Bacillati</taxon>
        <taxon>Bacillota</taxon>
        <taxon>Bacilli</taxon>
        <taxon>Bacillales</taxon>
        <taxon>Thermoactinomycetaceae</taxon>
        <taxon>Planifilum</taxon>
    </lineage>
</organism>
<sequence>MQVDKGDLLRRLRKIEGQVRGVQRMIEEDRYCMDILVQLAAIKSATHNIGLAILEGHTKRCVSNAIRSGDGEQAINEMMEVLRSFVK</sequence>
<proteinExistence type="predicted"/>
<dbReference type="InterPro" id="IPR003735">
    <property type="entry name" value="Metal_Tscrpt_repr"/>
</dbReference>
<dbReference type="EMBL" id="FOOK01000006">
    <property type="protein sequence ID" value="SFF85134.1"/>
    <property type="molecule type" value="Genomic_DNA"/>
</dbReference>
<dbReference type="Gene3D" id="1.20.58.1000">
    <property type="entry name" value="Metal-sensitive repressor, helix protomer"/>
    <property type="match status" value="1"/>
</dbReference>
<accession>A0A1I2M118</accession>
<dbReference type="Proteomes" id="UP000198661">
    <property type="component" value="Unassembled WGS sequence"/>
</dbReference>
<reference evidence="1 2" key="1">
    <citation type="submission" date="2016-10" db="EMBL/GenBank/DDBJ databases">
        <authorList>
            <person name="de Groot N.N."/>
        </authorList>
    </citation>
    <scope>NUCLEOTIDE SEQUENCE [LARGE SCALE GENOMIC DNA]</scope>
    <source>
        <strain evidence="1 2">DSM 44945</strain>
    </source>
</reference>
<dbReference type="InterPro" id="IPR038390">
    <property type="entry name" value="Metal_Tscrpt_repr_sf"/>
</dbReference>
<evidence type="ECO:0000313" key="1">
    <source>
        <dbReference type="EMBL" id="SFF85134.1"/>
    </source>
</evidence>